<dbReference type="EMBL" id="NRRL01000072">
    <property type="protein sequence ID" value="MBK1670036.1"/>
    <property type="molecule type" value="Genomic_DNA"/>
</dbReference>
<feature type="compositionally biased region" description="Acidic residues" evidence="1">
    <location>
        <begin position="103"/>
        <end position="121"/>
    </location>
</feature>
<sequence length="284" mass="30602">MQDENETPMNRDTDPNTTTAGEAETGETVRRDAEAVANAVAPNVDDEAARRLNEIMSIEADKIEQSGRSSGDGSDAVREDNDGPVGDFEQDEELEVMSVSAEGEFDYDQPGEGEALSDLESDLAAGSIDAPIDVSGYVGTDPVGEPNPQVAESKHSDHECQGVIAHLRANSDETVFREPSEDDNEAELPPLDVSEDQKVRLAALAASNGLTSDRAAVEHLLNHVETVENFRSILTHQVDQTHEISSSLQQLLFELLGAVDRVEKKSDYALEAIREMAADGDPVS</sequence>
<dbReference type="RefSeq" id="WP_200342384.1">
    <property type="nucleotide sequence ID" value="NZ_NRRL01000072.1"/>
</dbReference>
<evidence type="ECO:0000256" key="1">
    <source>
        <dbReference type="SAM" id="MobiDB-lite"/>
    </source>
</evidence>
<dbReference type="Proteomes" id="UP001296873">
    <property type="component" value="Unassembled WGS sequence"/>
</dbReference>
<feature type="region of interest" description="Disordered" evidence="1">
    <location>
        <begin position="1"/>
        <end position="32"/>
    </location>
</feature>
<name>A0ABS1DHT7_9PROT</name>
<organism evidence="2 3">
    <name type="scientific">Rhodovibrio sodomensis</name>
    <dbReference type="NCBI Taxonomy" id="1088"/>
    <lineage>
        <taxon>Bacteria</taxon>
        <taxon>Pseudomonadati</taxon>
        <taxon>Pseudomonadota</taxon>
        <taxon>Alphaproteobacteria</taxon>
        <taxon>Rhodospirillales</taxon>
        <taxon>Rhodovibrionaceae</taxon>
        <taxon>Rhodovibrio</taxon>
    </lineage>
</organism>
<comment type="caution">
    <text evidence="2">The sequence shown here is derived from an EMBL/GenBank/DDBJ whole genome shotgun (WGS) entry which is preliminary data.</text>
</comment>
<feature type="region of interest" description="Disordered" evidence="1">
    <location>
        <begin position="58"/>
        <end position="158"/>
    </location>
</feature>
<proteinExistence type="predicted"/>
<evidence type="ECO:0000313" key="3">
    <source>
        <dbReference type="Proteomes" id="UP001296873"/>
    </source>
</evidence>
<gene>
    <name evidence="2" type="ORF">CKO28_18540</name>
</gene>
<reference evidence="2 3" key="1">
    <citation type="journal article" date="2020" name="Microorganisms">
        <title>Osmotic Adaptation and Compatible Solute Biosynthesis of Phototrophic Bacteria as Revealed from Genome Analyses.</title>
        <authorList>
            <person name="Imhoff J.F."/>
            <person name="Rahn T."/>
            <person name="Kunzel S."/>
            <person name="Keller A."/>
            <person name="Neulinger S.C."/>
        </authorList>
    </citation>
    <scope>NUCLEOTIDE SEQUENCE [LARGE SCALE GENOMIC DNA]</scope>
    <source>
        <strain evidence="2 3">DSM 9895</strain>
    </source>
</reference>
<accession>A0ABS1DHT7</accession>
<protein>
    <submittedName>
        <fullName evidence="2">Uncharacterized protein</fullName>
    </submittedName>
</protein>
<keyword evidence="3" id="KW-1185">Reference proteome</keyword>
<evidence type="ECO:0000313" key="2">
    <source>
        <dbReference type="EMBL" id="MBK1670036.1"/>
    </source>
</evidence>